<evidence type="ECO:0000259" key="5">
    <source>
        <dbReference type="Pfam" id="PF00534"/>
    </source>
</evidence>
<evidence type="ECO:0000256" key="4">
    <source>
        <dbReference type="ARBA" id="ARBA00023169"/>
    </source>
</evidence>
<dbReference type="InterPro" id="IPR028098">
    <property type="entry name" value="Glyco_trans_4-like_N"/>
</dbReference>
<evidence type="ECO:0000259" key="8">
    <source>
        <dbReference type="Pfam" id="PF17101"/>
    </source>
</evidence>
<dbReference type="PANTHER" id="PTHR24045:SF0">
    <property type="entry name" value="N-ACETYLGLUCOSAMINE-1-PHOSPHOTRANSFERASE SUBUNITS ALPHA_BETA"/>
    <property type="match status" value="1"/>
</dbReference>
<dbReference type="RefSeq" id="WP_014440276.1">
    <property type="nucleotide sequence ID" value="NC_017093.1"/>
</dbReference>
<feature type="domain" description="Glycosyltransferase subfamily 4-like N-terminal" evidence="7">
    <location>
        <begin position="13"/>
        <end position="197"/>
    </location>
</feature>
<gene>
    <name evidence="11" type="ordered locus">AMIS_1560</name>
</gene>
<feature type="domain" description="Stealth protein CR3 conserved region 3" evidence="9">
    <location>
        <begin position="813"/>
        <end position="858"/>
    </location>
</feature>
<dbReference type="AlphaFoldDB" id="I0GX89"/>
<keyword evidence="12" id="KW-1185">Reference proteome</keyword>
<dbReference type="Pfam" id="PF00534">
    <property type="entry name" value="Glycos_transf_1"/>
    <property type="match status" value="1"/>
</dbReference>
<keyword evidence="2" id="KW-0328">Glycosyltransferase</keyword>
<comment type="similarity">
    <text evidence="1">Belongs to the stealth family.</text>
</comment>
<protein>
    <submittedName>
        <fullName evidence="11">Putative glycosyltransferase</fullName>
    </submittedName>
</protein>
<dbReference type="EMBL" id="AP012319">
    <property type="protein sequence ID" value="BAL85376.1"/>
    <property type="molecule type" value="Genomic_DNA"/>
</dbReference>
<feature type="domain" description="Stealth protein CR1 conserved region 1" evidence="8">
    <location>
        <begin position="623"/>
        <end position="649"/>
    </location>
</feature>
<dbReference type="PANTHER" id="PTHR24045">
    <property type="match status" value="1"/>
</dbReference>
<dbReference type="GO" id="GO:0000271">
    <property type="term" value="P:polysaccharide biosynthetic process"/>
    <property type="evidence" value="ECO:0007669"/>
    <property type="project" value="UniProtKB-KW"/>
</dbReference>
<proteinExistence type="inferred from homology"/>
<dbReference type="STRING" id="512565.AMIS_1560"/>
<reference evidence="11 12" key="1">
    <citation type="submission" date="2012-02" db="EMBL/GenBank/DDBJ databases">
        <title>Complete genome sequence of Actinoplanes missouriensis 431 (= NBRC 102363).</title>
        <authorList>
            <person name="Ohnishi Y."/>
            <person name="Ishikawa J."/>
            <person name="Sekine M."/>
            <person name="Hosoyama A."/>
            <person name="Harada T."/>
            <person name="Narita H."/>
            <person name="Hata T."/>
            <person name="Konno Y."/>
            <person name="Tutikane K."/>
            <person name="Fujita N."/>
            <person name="Horinouchi S."/>
            <person name="Hayakawa M."/>
        </authorList>
    </citation>
    <scope>NUCLEOTIDE SEQUENCE [LARGE SCALE GENOMIC DNA]</scope>
    <source>
        <strain evidence="12">ATCC 14538 / DSM 43046 / CBS 188.64 / JCM 3121 / NBRC 102363 / NCIMB 12654 / NRRL B-3342 / UNCC 431</strain>
    </source>
</reference>
<sequence>MKITFLLTWGDAMGGTERAVLRQANWLAQRHEIEVVSVFRTRDVPAFEVDPRVRMTYLVDTRDALHRPAGRELSDEVCRVLSATRSELVRPEWEQAFTRLSDLELERVLRETTADIVVSTTPALMAVMAELVPRRVVTVHQEHRVAELRGSSGNPLKIFSARLDAIVLLSEPTRAWFASRFGDASPRLEIIPNSIDDGYRPRSSRTNPSVVMAGRLTGEKQFGHAVSAFSQLAADHPDWSLRIFGDGARGELENQIAALGLGEQVQLMGPTTTIENEWAKASVAMVTSRVESFGLTIVEAMAAGVPVVSYDCPNGPREIIEHGRTGFLVPPADIDALAAALREVIEDEQLRHDLGETAAVEVERFSPDVVMTQWERLYTELLTGQDGPGWRERRAFALALHQAQSTATGVVATTPPVTTADSEIETWTAEVNARYSDLVWSRGQLTQVRDDTAPYETAKANLDLTVTALEAAGVDYFLVRQTNPTYRVAVRDEDRVAALTALGQAARHRPAYIEAFDGRHRTLGNWPAAFSDTVEQLRTAASVRIFEPIITGSWTLRLGAIYGCELEFWVTSEDGAELSGPAPTLAGNPLAASSLTPALINIGGREYHTVKPFTHKLVSDLTFPIDAVYTWVDGDDPAWLRRKADALGERYTGDHANESTARFRSRDELRYSLRSIDLFAPWVNRIWIVTDGQTPEWLDTSHPRIRVVDHREIFSEPGFLPTFNSHAIETQLHHIEGLSEHFLYLNDDVFFGRLLGPNMFFNAGGLPKTFGSRTQIPLTPINDTDEAYAVAAKNNRALLEQGYGRTLTHGFLHTPHAHRRSTLSAIEDEFSAAVQLTAQARIRSTADVSMLSSLGHHYGLVTGRAVEGSIRCGFINVGLAEHQPRLKALLQKRAQDVFCLNDYHDSDIPPEDQARIIEAFLAAYFPIPSQFEKGSARNRRG</sequence>
<dbReference type="KEGG" id="ams:AMIS_1560"/>
<evidence type="ECO:0000259" key="9">
    <source>
        <dbReference type="Pfam" id="PF17102"/>
    </source>
</evidence>
<dbReference type="InterPro" id="IPR001296">
    <property type="entry name" value="Glyco_trans_1"/>
</dbReference>
<dbReference type="Pfam" id="PF17102">
    <property type="entry name" value="Stealth_CR3"/>
    <property type="match status" value="1"/>
</dbReference>
<dbReference type="PATRIC" id="fig|512565.3.peg.160"/>
<evidence type="ECO:0000256" key="2">
    <source>
        <dbReference type="ARBA" id="ARBA00022676"/>
    </source>
</evidence>
<dbReference type="HOGENOM" id="CLU_311673_0_0_11"/>
<accession>I0GX89</accession>
<dbReference type="GO" id="GO:0016757">
    <property type="term" value="F:glycosyltransferase activity"/>
    <property type="evidence" value="ECO:0007669"/>
    <property type="project" value="UniProtKB-KW"/>
</dbReference>
<dbReference type="OrthoDB" id="570545at2"/>
<evidence type="ECO:0000313" key="11">
    <source>
        <dbReference type="EMBL" id="BAL85376.1"/>
    </source>
</evidence>
<dbReference type="SUPFAM" id="SSF53756">
    <property type="entry name" value="UDP-Glycosyltransferase/glycogen phosphorylase"/>
    <property type="match status" value="1"/>
</dbReference>
<evidence type="ECO:0000256" key="1">
    <source>
        <dbReference type="ARBA" id="ARBA00007583"/>
    </source>
</evidence>
<dbReference type="InterPro" id="IPR031356">
    <property type="entry name" value="Stealth_CR4"/>
</dbReference>
<dbReference type="CDD" id="cd03820">
    <property type="entry name" value="GT4_AmsD-like"/>
    <property type="match status" value="1"/>
</dbReference>
<feature type="domain" description="Stealth protein CR4 conserved region 4" evidence="10">
    <location>
        <begin position="888"/>
        <end position="940"/>
    </location>
</feature>
<dbReference type="Proteomes" id="UP000007882">
    <property type="component" value="Chromosome"/>
</dbReference>
<dbReference type="InterPro" id="IPR031358">
    <property type="entry name" value="Stealth_CR1"/>
</dbReference>
<dbReference type="Pfam" id="PF13439">
    <property type="entry name" value="Glyco_transf_4"/>
    <property type="match status" value="1"/>
</dbReference>
<dbReference type="Pfam" id="PF11380">
    <property type="entry name" value="Stealth_CR2"/>
    <property type="match status" value="1"/>
</dbReference>
<dbReference type="InterPro" id="IPR021520">
    <property type="entry name" value="Stealth_CR2"/>
</dbReference>
<keyword evidence="4" id="KW-0270">Exopolysaccharide synthesis</keyword>
<dbReference type="Pfam" id="PF17101">
    <property type="entry name" value="Stealth_CR1"/>
    <property type="match status" value="1"/>
</dbReference>
<evidence type="ECO:0000259" key="6">
    <source>
        <dbReference type="Pfam" id="PF11380"/>
    </source>
</evidence>
<evidence type="ECO:0000313" key="12">
    <source>
        <dbReference type="Proteomes" id="UP000007882"/>
    </source>
</evidence>
<evidence type="ECO:0000259" key="7">
    <source>
        <dbReference type="Pfam" id="PF13439"/>
    </source>
</evidence>
<dbReference type="InterPro" id="IPR031357">
    <property type="entry name" value="Stealth_CR3"/>
</dbReference>
<organism evidence="11 12">
    <name type="scientific">Actinoplanes missouriensis (strain ATCC 14538 / DSM 43046 / CBS 188.64 / JCM 3121 / NBRC 102363 / NCIMB 12654 / NRRL B-3342 / UNCC 431)</name>
    <dbReference type="NCBI Taxonomy" id="512565"/>
    <lineage>
        <taxon>Bacteria</taxon>
        <taxon>Bacillati</taxon>
        <taxon>Actinomycetota</taxon>
        <taxon>Actinomycetes</taxon>
        <taxon>Micromonosporales</taxon>
        <taxon>Micromonosporaceae</taxon>
        <taxon>Actinoplanes</taxon>
    </lineage>
</organism>
<feature type="domain" description="Glycosyl transferase family 1" evidence="5">
    <location>
        <begin position="206"/>
        <end position="358"/>
    </location>
</feature>
<dbReference type="Gene3D" id="3.40.50.2000">
    <property type="entry name" value="Glycogen Phosphorylase B"/>
    <property type="match status" value="2"/>
</dbReference>
<feature type="domain" description="Stealth protein CR2 conserved region 2" evidence="6">
    <location>
        <begin position="662"/>
        <end position="766"/>
    </location>
</feature>
<evidence type="ECO:0000256" key="3">
    <source>
        <dbReference type="ARBA" id="ARBA00022679"/>
    </source>
</evidence>
<dbReference type="Pfam" id="PF17103">
    <property type="entry name" value="Stealth_CR4"/>
    <property type="match status" value="1"/>
</dbReference>
<dbReference type="InterPro" id="IPR047141">
    <property type="entry name" value="Stealth"/>
</dbReference>
<dbReference type="eggNOG" id="COG0438">
    <property type="taxonomic scope" value="Bacteria"/>
</dbReference>
<dbReference type="GO" id="GO:0016772">
    <property type="term" value="F:transferase activity, transferring phosphorus-containing groups"/>
    <property type="evidence" value="ECO:0007669"/>
    <property type="project" value="InterPro"/>
</dbReference>
<name>I0GX89_ACTM4</name>
<keyword evidence="3 11" id="KW-0808">Transferase</keyword>
<evidence type="ECO:0000259" key="10">
    <source>
        <dbReference type="Pfam" id="PF17103"/>
    </source>
</evidence>